<evidence type="ECO:0000256" key="1">
    <source>
        <dbReference type="SAM" id="Phobius"/>
    </source>
</evidence>
<name>A0A644Y9Y3_9ZZZZ</name>
<protein>
    <submittedName>
        <fullName evidence="2">Uncharacterized protein</fullName>
    </submittedName>
</protein>
<feature type="transmembrane region" description="Helical" evidence="1">
    <location>
        <begin position="29"/>
        <end position="50"/>
    </location>
</feature>
<organism evidence="2">
    <name type="scientific">bioreactor metagenome</name>
    <dbReference type="NCBI Taxonomy" id="1076179"/>
    <lineage>
        <taxon>unclassified sequences</taxon>
        <taxon>metagenomes</taxon>
        <taxon>ecological metagenomes</taxon>
    </lineage>
</organism>
<keyword evidence="1" id="KW-1133">Transmembrane helix</keyword>
<gene>
    <name evidence="2" type="ORF">SDC9_71867</name>
</gene>
<reference evidence="2" key="1">
    <citation type="submission" date="2019-08" db="EMBL/GenBank/DDBJ databases">
        <authorList>
            <person name="Kucharzyk K."/>
            <person name="Murdoch R.W."/>
            <person name="Higgins S."/>
            <person name="Loffler F."/>
        </authorList>
    </citation>
    <scope>NUCLEOTIDE SEQUENCE</scope>
</reference>
<proteinExistence type="predicted"/>
<sequence length="64" mass="7080">MIAGNIANKTRTLPLAIYSEVAAGNLEGAYGYVAVVLMISFFVLSLMNYFTIKGRKYANKDEEK</sequence>
<keyword evidence="1" id="KW-0472">Membrane</keyword>
<keyword evidence="1" id="KW-0812">Transmembrane</keyword>
<accession>A0A644Y9Y3</accession>
<evidence type="ECO:0000313" key="2">
    <source>
        <dbReference type="EMBL" id="MPM25376.1"/>
    </source>
</evidence>
<comment type="caution">
    <text evidence="2">The sequence shown here is derived from an EMBL/GenBank/DDBJ whole genome shotgun (WGS) entry which is preliminary data.</text>
</comment>
<dbReference type="AlphaFoldDB" id="A0A644Y9Y3"/>
<dbReference type="EMBL" id="VSSQ01004481">
    <property type="protein sequence ID" value="MPM25376.1"/>
    <property type="molecule type" value="Genomic_DNA"/>
</dbReference>